<dbReference type="EMBL" id="JAFHBD010000035">
    <property type="protein sequence ID" value="MBN2953642.1"/>
    <property type="molecule type" value="Genomic_DNA"/>
</dbReference>
<proteinExistence type="predicted"/>
<reference evidence="6 8" key="1">
    <citation type="submission" date="2015-09" db="EMBL/GenBank/DDBJ databases">
        <authorList>
            <consortium name="Pathogen Informatics"/>
        </authorList>
    </citation>
    <scope>NUCLEOTIDE SEQUENCE [LARGE SCALE GENOMIC DNA]</scope>
    <source>
        <strain evidence="6 8">2789STDY5834885</strain>
    </source>
</reference>
<dbReference type="InterPro" id="IPR018490">
    <property type="entry name" value="cNMP-bd_dom_sf"/>
</dbReference>
<dbReference type="PROSITE" id="PS51063">
    <property type="entry name" value="HTH_CRP_2"/>
    <property type="match status" value="1"/>
</dbReference>
<evidence type="ECO:0000259" key="5">
    <source>
        <dbReference type="PROSITE" id="PS51063"/>
    </source>
</evidence>
<dbReference type="InterPro" id="IPR012318">
    <property type="entry name" value="HTH_CRP"/>
</dbReference>
<reference evidence="7" key="2">
    <citation type="submission" date="2021-02" db="EMBL/GenBank/DDBJ databases">
        <title>Metagenome-assembled genomes from human diarrheal sample B26.</title>
        <authorList>
            <person name="Ateba T.P."/>
            <person name="Alayande K.A."/>
            <person name="Mwanza M."/>
        </authorList>
    </citation>
    <scope>NUCLEOTIDE SEQUENCE</scope>
    <source>
        <strain evidence="7">06WH</strain>
    </source>
</reference>
<dbReference type="Gene3D" id="2.60.120.10">
    <property type="entry name" value="Jelly Rolls"/>
    <property type="match status" value="1"/>
</dbReference>
<feature type="domain" description="Cyclic nucleotide-binding" evidence="4">
    <location>
        <begin position="18"/>
        <end position="121"/>
    </location>
</feature>
<dbReference type="PROSITE" id="PS50042">
    <property type="entry name" value="CNMP_BINDING_3"/>
    <property type="match status" value="1"/>
</dbReference>
<evidence type="ECO:0000256" key="3">
    <source>
        <dbReference type="ARBA" id="ARBA00023163"/>
    </source>
</evidence>
<dbReference type="GO" id="GO:0006355">
    <property type="term" value="P:regulation of DNA-templated transcription"/>
    <property type="evidence" value="ECO:0007669"/>
    <property type="project" value="InterPro"/>
</dbReference>
<dbReference type="GO" id="GO:0003677">
    <property type="term" value="F:DNA binding"/>
    <property type="evidence" value="ECO:0007669"/>
    <property type="project" value="UniProtKB-KW"/>
</dbReference>
<organism evidence="6 8">
    <name type="scientific">Fusicatenibacter saccharivorans</name>
    <dbReference type="NCBI Taxonomy" id="1150298"/>
    <lineage>
        <taxon>Bacteria</taxon>
        <taxon>Bacillati</taxon>
        <taxon>Bacillota</taxon>
        <taxon>Clostridia</taxon>
        <taxon>Lachnospirales</taxon>
        <taxon>Lachnospiraceae</taxon>
        <taxon>Fusicatenibacter</taxon>
    </lineage>
</organism>
<keyword evidence="2" id="KW-0238">DNA-binding</keyword>
<keyword evidence="1" id="KW-0805">Transcription regulation</keyword>
<dbReference type="InterPro" id="IPR014710">
    <property type="entry name" value="RmlC-like_jellyroll"/>
</dbReference>
<dbReference type="RefSeq" id="WP_055266734.1">
    <property type="nucleotide sequence ID" value="NZ_CZAL01000009.1"/>
</dbReference>
<evidence type="ECO:0000313" key="6">
    <source>
        <dbReference type="EMBL" id="CUP37615.1"/>
    </source>
</evidence>
<gene>
    <name evidence="6" type="ORF">ERS852498_01844</name>
    <name evidence="7" type="ORF">JTJ23_08620</name>
</gene>
<dbReference type="InterPro" id="IPR036390">
    <property type="entry name" value="WH_DNA-bd_sf"/>
</dbReference>
<dbReference type="CDD" id="cd00038">
    <property type="entry name" value="CAP_ED"/>
    <property type="match status" value="1"/>
</dbReference>
<dbReference type="AlphaFoldDB" id="A0A174MV24"/>
<evidence type="ECO:0000313" key="7">
    <source>
        <dbReference type="EMBL" id="MBN2953642.1"/>
    </source>
</evidence>
<dbReference type="Proteomes" id="UP000095709">
    <property type="component" value="Unassembled WGS sequence"/>
</dbReference>
<protein>
    <submittedName>
        <fullName evidence="7">Crp/Fnr family transcriptional regulator</fullName>
    </submittedName>
    <submittedName>
        <fullName evidence="6">Transcriptional regulator FixK</fullName>
    </submittedName>
</protein>
<sequence length="227" mass="25426">MKSLADAVFPAEVFSLPLFHGISETGRAALVSSGWLRTCSFEKNQTIYHMGDRVSELGIVLSGSVFVENTDLWGNRSILSKITPGQVFAETYAFCREPMMVNVTAAEASTVLFFNLRNLDQTADGDDAWQSQLRSNMLRISMQKNLTLSNRIFCTTPKTIRERVLVYLSAQSAKTGADTFTIPFDRQGLADYLNLDRSALSKELGKMQKEGILEFHKNKFTLRHPSL</sequence>
<feature type="domain" description="HTH crp-type" evidence="5">
    <location>
        <begin position="158"/>
        <end position="226"/>
    </location>
</feature>
<keyword evidence="3" id="KW-0804">Transcription</keyword>
<dbReference type="EMBL" id="CZAL01000009">
    <property type="protein sequence ID" value="CUP37615.1"/>
    <property type="molecule type" value="Genomic_DNA"/>
</dbReference>
<name>A0A174MV24_9FIRM</name>
<dbReference type="SUPFAM" id="SSF46785">
    <property type="entry name" value="Winged helix' DNA-binding domain"/>
    <property type="match status" value="1"/>
</dbReference>
<evidence type="ECO:0000256" key="1">
    <source>
        <dbReference type="ARBA" id="ARBA00023015"/>
    </source>
</evidence>
<dbReference type="SUPFAM" id="SSF51206">
    <property type="entry name" value="cAMP-binding domain-like"/>
    <property type="match status" value="1"/>
</dbReference>
<accession>A0A174MV24</accession>
<evidence type="ECO:0000313" key="8">
    <source>
        <dbReference type="Proteomes" id="UP000095709"/>
    </source>
</evidence>
<evidence type="ECO:0000256" key="2">
    <source>
        <dbReference type="ARBA" id="ARBA00023125"/>
    </source>
</evidence>
<evidence type="ECO:0000259" key="4">
    <source>
        <dbReference type="PROSITE" id="PS50042"/>
    </source>
</evidence>
<dbReference type="Pfam" id="PF00027">
    <property type="entry name" value="cNMP_binding"/>
    <property type="match status" value="1"/>
</dbReference>
<dbReference type="Proteomes" id="UP000737612">
    <property type="component" value="Unassembled WGS sequence"/>
</dbReference>
<dbReference type="InterPro" id="IPR000595">
    <property type="entry name" value="cNMP-bd_dom"/>
</dbReference>
<dbReference type="Pfam" id="PF13545">
    <property type="entry name" value="HTH_Crp_2"/>
    <property type="match status" value="1"/>
</dbReference>